<name>A0ABT3Z392_9HYPH</name>
<keyword evidence="5" id="KW-0378">Hydrolase</keyword>
<dbReference type="Pfam" id="PF03734">
    <property type="entry name" value="YkuD"/>
    <property type="match status" value="1"/>
</dbReference>
<evidence type="ECO:0000256" key="6">
    <source>
        <dbReference type="ARBA" id="ARBA00022960"/>
    </source>
</evidence>
<evidence type="ECO:0000256" key="5">
    <source>
        <dbReference type="ARBA" id="ARBA00022801"/>
    </source>
</evidence>
<keyword evidence="3" id="KW-0328">Glycosyltransferase</keyword>
<organism evidence="11 12">
    <name type="scientific">Hoeflea algicola</name>
    <dbReference type="NCBI Taxonomy" id="2983763"/>
    <lineage>
        <taxon>Bacteria</taxon>
        <taxon>Pseudomonadati</taxon>
        <taxon>Pseudomonadota</taxon>
        <taxon>Alphaproteobacteria</taxon>
        <taxon>Hyphomicrobiales</taxon>
        <taxon>Rhizobiaceae</taxon>
        <taxon>Hoeflea</taxon>
    </lineage>
</organism>
<evidence type="ECO:0000256" key="1">
    <source>
        <dbReference type="ARBA" id="ARBA00004752"/>
    </source>
</evidence>
<evidence type="ECO:0000256" key="7">
    <source>
        <dbReference type="ARBA" id="ARBA00022984"/>
    </source>
</evidence>
<keyword evidence="7 9" id="KW-0573">Peptidoglycan synthesis</keyword>
<evidence type="ECO:0000256" key="4">
    <source>
        <dbReference type="ARBA" id="ARBA00022679"/>
    </source>
</evidence>
<sequence length="190" mass="20705">MPAAYGPVLDEPFPIEAVPAGVVPERFWRQRVDNPFRNEKPGTLIVDPGTFYLHLVEEGGTAMRYGIGVGRQGFSWSGDAVVQYKRKWPRWKAPDDMVARNPSLIPYSVANGGMDPGPLNPLGARALYLFQNGEDTLYRIHGNPEADSIGKAVSSGCIRLLNQDIIDLHGRVKNRAKVIVVPASGPASVA</sequence>
<dbReference type="CDD" id="cd16913">
    <property type="entry name" value="YkuD_like"/>
    <property type="match status" value="1"/>
</dbReference>
<comment type="caution">
    <text evidence="11">The sequence shown here is derived from an EMBL/GenBank/DDBJ whole genome shotgun (WGS) entry which is preliminary data.</text>
</comment>
<evidence type="ECO:0000259" key="10">
    <source>
        <dbReference type="PROSITE" id="PS52029"/>
    </source>
</evidence>
<dbReference type="InterPro" id="IPR050979">
    <property type="entry name" value="LD-transpeptidase"/>
</dbReference>
<keyword evidence="12" id="KW-1185">Reference proteome</keyword>
<evidence type="ECO:0000313" key="11">
    <source>
        <dbReference type="EMBL" id="MCY0146191.1"/>
    </source>
</evidence>
<evidence type="ECO:0000256" key="3">
    <source>
        <dbReference type="ARBA" id="ARBA00022676"/>
    </source>
</evidence>
<reference evidence="11" key="1">
    <citation type="submission" date="2022-10" db="EMBL/GenBank/DDBJ databases">
        <title>Hoeflea sp. G2-23, isolated from marine algae.</title>
        <authorList>
            <person name="Kristyanto S."/>
            <person name="Kim J.M."/>
            <person name="Jeon C.O."/>
        </authorList>
    </citation>
    <scope>NUCLEOTIDE SEQUENCE</scope>
    <source>
        <strain evidence="11">G2-23</strain>
    </source>
</reference>
<evidence type="ECO:0000313" key="12">
    <source>
        <dbReference type="Proteomes" id="UP001073227"/>
    </source>
</evidence>
<dbReference type="InterPro" id="IPR005490">
    <property type="entry name" value="LD_TPept_cat_dom"/>
</dbReference>
<accession>A0ABT3Z392</accession>
<evidence type="ECO:0000256" key="2">
    <source>
        <dbReference type="ARBA" id="ARBA00005992"/>
    </source>
</evidence>
<gene>
    <name evidence="11" type="ORF">OEG84_00265</name>
</gene>
<feature type="active site" description="Nucleophile" evidence="9">
    <location>
        <position position="157"/>
    </location>
</feature>
<dbReference type="InterPro" id="IPR038063">
    <property type="entry name" value="Transpep_catalytic_dom"/>
</dbReference>
<evidence type="ECO:0000256" key="8">
    <source>
        <dbReference type="ARBA" id="ARBA00023316"/>
    </source>
</evidence>
<dbReference type="PANTHER" id="PTHR30582">
    <property type="entry name" value="L,D-TRANSPEPTIDASE"/>
    <property type="match status" value="1"/>
</dbReference>
<dbReference type="Proteomes" id="UP001073227">
    <property type="component" value="Unassembled WGS sequence"/>
</dbReference>
<comment type="similarity">
    <text evidence="2">Belongs to the YkuD family.</text>
</comment>
<feature type="active site" description="Proton donor/acceptor" evidence="9">
    <location>
        <position position="141"/>
    </location>
</feature>
<dbReference type="SUPFAM" id="SSF141523">
    <property type="entry name" value="L,D-transpeptidase catalytic domain-like"/>
    <property type="match status" value="1"/>
</dbReference>
<dbReference type="PROSITE" id="PS52029">
    <property type="entry name" value="LD_TPASE"/>
    <property type="match status" value="1"/>
</dbReference>
<feature type="domain" description="L,D-TPase catalytic" evidence="10">
    <location>
        <begin position="42"/>
        <end position="181"/>
    </location>
</feature>
<protein>
    <submittedName>
        <fullName evidence="11">L,D-transpeptidase</fullName>
    </submittedName>
</protein>
<dbReference type="PANTHER" id="PTHR30582:SF24">
    <property type="entry name" value="L,D-TRANSPEPTIDASE ERFK_SRFK-RELATED"/>
    <property type="match status" value="1"/>
</dbReference>
<evidence type="ECO:0000256" key="9">
    <source>
        <dbReference type="PROSITE-ProRule" id="PRU01373"/>
    </source>
</evidence>
<dbReference type="EMBL" id="JAOVZR010000001">
    <property type="protein sequence ID" value="MCY0146191.1"/>
    <property type="molecule type" value="Genomic_DNA"/>
</dbReference>
<keyword evidence="8 9" id="KW-0961">Cell wall biogenesis/degradation</keyword>
<keyword evidence="6 9" id="KW-0133">Cell shape</keyword>
<comment type="pathway">
    <text evidence="1 9">Cell wall biogenesis; peptidoglycan biosynthesis.</text>
</comment>
<proteinExistence type="inferred from homology"/>
<dbReference type="Gene3D" id="2.40.440.10">
    <property type="entry name" value="L,D-transpeptidase catalytic domain-like"/>
    <property type="match status" value="1"/>
</dbReference>
<keyword evidence="4" id="KW-0808">Transferase</keyword>